<reference evidence="2 3" key="1">
    <citation type="submission" date="2024-01" db="EMBL/GenBank/DDBJ databases">
        <title>Genome assemblies of Stephania.</title>
        <authorList>
            <person name="Yang L."/>
        </authorList>
    </citation>
    <scope>NUCLEOTIDE SEQUENCE [LARGE SCALE GENOMIC DNA]</scope>
    <source>
        <strain evidence="2">JXDWG</strain>
        <tissue evidence="2">Leaf</tissue>
    </source>
</reference>
<evidence type="ECO:0000313" key="3">
    <source>
        <dbReference type="Proteomes" id="UP001419268"/>
    </source>
</evidence>
<dbReference type="PANTHER" id="PTHR35549:SF2">
    <property type="entry name" value="TRANSDUCIN_WD40 REPEAT-LIKE SUPERFAMILY PROTEIN"/>
    <property type="match status" value="1"/>
</dbReference>
<organism evidence="2 3">
    <name type="scientific">Stephania cephalantha</name>
    <dbReference type="NCBI Taxonomy" id="152367"/>
    <lineage>
        <taxon>Eukaryota</taxon>
        <taxon>Viridiplantae</taxon>
        <taxon>Streptophyta</taxon>
        <taxon>Embryophyta</taxon>
        <taxon>Tracheophyta</taxon>
        <taxon>Spermatophyta</taxon>
        <taxon>Magnoliopsida</taxon>
        <taxon>Ranunculales</taxon>
        <taxon>Menispermaceae</taxon>
        <taxon>Menispermoideae</taxon>
        <taxon>Cissampelideae</taxon>
        <taxon>Stephania</taxon>
    </lineage>
</organism>
<gene>
    <name evidence="2" type="ORF">Scep_016167</name>
</gene>
<dbReference type="AlphaFoldDB" id="A0AAP0NTX9"/>
<sequence length="240" mass="26653">MLHLITSRASEFDLAMFLELFHQHTPLNSFFVSAIVSVSDLSSFVSAISPFSPLSSRTISSLRSLVVLSEIFPISPLSASLRSLRSLLFRLLFRRLCDLSDLSSFGSSFGVSAISPISPLSSRSLRSLLFRLVQIIEKTRQDQSGNVDSNEASLAPEQGVQLEIMGIFEKAVSAKRYTEWLGKCESNQARISTICEMVKKETKAKHYMLMDVMLDQLLQAISTSNEVQIIRAAVLVLSTR</sequence>
<comment type="caution">
    <text evidence="2">The sequence shown here is derived from an EMBL/GenBank/DDBJ whole genome shotgun (WGS) entry which is preliminary data.</text>
</comment>
<proteinExistence type="predicted"/>
<feature type="domain" description="Putative E3 ubiquitin-protein ligase LIN ARM repeats" evidence="1">
    <location>
        <begin position="163"/>
        <end position="239"/>
    </location>
</feature>
<name>A0AAP0NTX9_9MAGN</name>
<evidence type="ECO:0000313" key="2">
    <source>
        <dbReference type="EMBL" id="KAK9118074.1"/>
    </source>
</evidence>
<dbReference type="InterPro" id="IPR056514">
    <property type="entry name" value="ARM_LIN_2nd"/>
</dbReference>
<keyword evidence="3" id="KW-1185">Reference proteome</keyword>
<protein>
    <recommendedName>
        <fullName evidence="1">Putative E3 ubiquitin-protein ligase LIN ARM repeats domain-containing protein</fullName>
    </recommendedName>
</protein>
<dbReference type="Pfam" id="PF23654">
    <property type="entry name" value="ARM_LIN_2nd"/>
    <property type="match status" value="1"/>
</dbReference>
<dbReference type="PANTHER" id="PTHR35549">
    <property type="entry name" value="OS04G0584500 PROTEIN"/>
    <property type="match status" value="1"/>
</dbReference>
<dbReference type="Proteomes" id="UP001419268">
    <property type="component" value="Unassembled WGS sequence"/>
</dbReference>
<accession>A0AAP0NTX9</accession>
<evidence type="ECO:0000259" key="1">
    <source>
        <dbReference type="Pfam" id="PF23654"/>
    </source>
</evidence>
<dbReference type="EMBL" id="JBBNAG010000007">
    <property type="protein sequence ID" value="KAK9118074.1"/>
    <property type="molecule type" value="Genomic_DNA"/>
</dbReference>